<evidence type="ECO:0000256" key="4">
    <source>
        <dbReference type="ARBA" id="ARBA00023136"/>
    </source>
</evidence>
<dbReference type="GO" id="GO:0005275">
    <property type="term" value="F:amine transmembrane transporter activity"/>
    <property type="evidence" value="ECO:0007669"/>
    <property type="project" value="TreeGrafter"/>
</dbReference>
<evidence type="ECO:0000259" key="6">
    <source>
        <dbReference type="Pfam" id="PF04069"/>
    </source>
</evidence>
<protein>
    <recommendedName>
        <fullName evidence="6">ABC-type glycine betaine transport system substrate-binding domain-containing protein</fullName>
    </recommendedName>
</protein>
<feature type="signal peptide" evidence="5">
    <location>
        <begin position="1"/>
        <end position="21"/>
    </location>
</feature>
<dbReference type="SUPFAM" id="SSF53850">
    <property type="entry name" value="Periplasmic binding protein-like II"/>
    <property type="match status" value="1"/>
</dbReference>
<dbReference type="AlphaFoldDB" id="A0A0L8VBH6"/>
<feature type="domain" description="ABC-type glycine betaine transport system substrate-binding" evidence="6">
    <location>
        <begin position="34"/>
        <end position="277"/>
    </location>
</feature>
<name>A0A0L8VBH6_9BACT</name>
<dbReference type="Gene3D" id="3.10.105.10">
    <property type="entry name" value="Dipeptide-binding Protein, Domain 3"/>
    <property type="match status" value="2"/>
</dbReference>
<dbReference type="EMBL" id="LGIA01000079">
    <property type="protein sequence ID" value="KOH45688.1"/>
    <property type="molecule type" value="Genomic_DNA"/>
</dbReference>
<dbReference type="GO" id="GO:0043190">
    <property type="term" value="C:ATP-binding cassette (ABC) transporter complex"/>
    <property type="evidence" value="ECO:0007669"/>
    <property type="project" value="InterPro"/>
</dbReference>
<reference evidence="8" key="1">
    <citation type="submission" date="2015-07" db="EMBL/GenBank/DDBJ databases">
        <title>Genome sequencing of Sunxiuqinia dokdonensis strain SK.</title>
        <authorList>
            <person name="Ahn S."/>
            <person name="Kim B.-C."/>
        </authorList>
    </citation>
    <scope>NUCLEOTIDE SEQUENCE [LARGE SCALE GENOMIC DNA]</scope>
    <source>
        <strain evidence="8">SK</strain>
    </source>
</reference>
<dbReference type="GO" id="GO:0031460">
    <property type="term" value="P:glycine betaine transport"/>
    <property type="evidence" value="ECO:0007669"/>
    <property type="project" value="TreeGrafter"/>
</dbReference>
<keyword evidence="3" id="KW-1003">Cell membrane</keyword>
<dbReference type="PANTHER" id="PTHR47737:SF1">
    <property type="entry name" value="GLYCINE BETAINE_PROLINE BETAINE TRANSPORT SYSTEM PERMEASE PROTEIN PROW"/>
    <property type="match status" value="1"/>
</dbReference>
<comment type="subcellular location">
    <subcellularLocation>
        <location evidence="1">Cell membrane</location>
    </subcellularLocation>
</comment>
<evidence type="ECO:0000313" key="8">
    <source>
        <dbReference type="Proteomes" id="UP000036958"/>
    </source>
</evidence>
<evidence type="ECO:0000256" key="3">
    <source>
        <dbReference type="ARBA" id="ARBA00022475"/>
    </source>
</evidence>
<evidence type="ECO:0000313" key="7">
    <source>
        <dbReference type="EMBL" id="KOH45688.1"/>
    </source>
</evidence>
<dbReference type="Pfam" id="PF04069">
    <property type="entry name" value="OpuAC"/>
    <property type="match status" value="1"/>
</dbReference>
<accession>A0A0L8VBH6</accession>
<keyword evidence="5" id="KW-0732">Signal</keyword>
<evidence type="ECO:0000256" key="1">
    <source>
        <dbReference type="ARBA" id="ARBA00004236"/>
    </source>
</evidence>
<sequence>MKRNILVGFSLILAVFLTSCGGGSKKSDTEETNKEVTIAMVNWIECIANTHLAKAVLEQKGYEVELVNADVAPVFAAVAKGDADVFMEVWEPITHEPYMEKFGDQVERLGVVYEEGLLGLVVPQYVEINSIDELNSAKGQFEGKIVGINPGAGIMSVTEKVIDEYNLDYELVTSSEAGMLASLKRAYDKEEAVVVTGWKPHTKFARYDLKILEDPKGTMGAAETISVIATNGWAEANPELATFFSNFKMNDDNLGSLMLAIEENAGNEEEAALNWYNEHKTLVDSWFNE</sequence>
<dbReference type="PROSITE" id="PS51257">
    <property type="entry name" value="PROKAR_LIPOPROTEIN"/>
    <property type="match status" value="1"/>
</dbReference>
<dbReference type="OrthoDB" id="9787902at2"/>
<dbReference type="GO" id="GO:0015226">
    <property type="term" value="F:carnitine transmembrane transporter activity"/>
    <property type="evidence" value="ECO:0007669"/>
    <property type="project" value="TreeGrafter"/>
</dbReference>
<dbReference type="Proteomes" id="UP000036958">
    <property type="component" value="Unassembled WGS sequence"/>
</dbReference>
<dbReference type="STRING" id="1409788.NC99_15000"/>
<keyword evidence="4" id="KW-0472">Membrane</keyword>
<evidence type="ECO:0000256" key="2">
    <source>
        <dbReference type="ARBA" id="ARBA00022448"/>
    </source>
</evidence>
<evidence type="ECO:0000256" key="5">
    <source>
        <dbReference type="SAM" id="SignalP"/>
    </source>
</evidence>
<gene>
    <name evidence="7" type="ORF">NC99_15000</name>
</gene>
<proteinExistence type="predicted"/>
<organism evidence="7 8">
    <name type="scientific">Sunxiuqinia dokdonensis</name>
    <dbReference type="NCBI Taxonomy" id="1409788"/>
    <lineage>
        <taxon>Bacteria</taxon>
        <taxon>Pseudomonadati</taxon>
        <taxon>Bacteroidota</taxon>
        <taxon>Bacteroidia</taxon>
        <taxon>Marinilabiliales</taxon>
        <taxon>Prolixibacteraceae</taxon>
        <taxon>Sunxiuqinia</taxon>
    </lineage>
</organism>
<keyword evidence="8" id="KW-1185">Reference proteome</keyword>
<keyword evidence="2" id="KW-0813">Transport</keyword>
<dbReference type="RefSeq" id="WP_053181304.1">
    <property type="nucleotide sequence ID" value="NZ_LGIA01000079.1"/>
</dbReference>
<comment type="caution">
    <text evidence="7">The sequence shown here is derived from an EMBL/GenBank/DDBJ whole genome shotgun (WGS) entry which is preliminary data.</text>
</comment>
<dbReference type="PANTHER" id="PTHR47737">
    <property type="entry name" value="GLYCINE BETAINE/PROLINE BETAINE TRANSPORT SYSTEM PERMEASE PROTEIN PROW"/>
    <property type="match status" value="1"/>
</dbReference>
<dbReference type="CDD" id="cd13639">
    <property type="entry name" value="PBP2_OpuAC_like"/>
    <property type="match status" value="1"/>
</dbReference>
<feature type="chain" id="PRO_5005591466" description="ABC-type glycine betaine transport system substrate-binding domain-containing protein" evidence="5">
    <location>
        <begin position="22"/>
        <end position="289"/>
    </location>
</feature>
<dbReference type="Gene3D" id="3.40.190.100">
    <property type="entry name" value="Glycine betaine-binding periplasmic protein, domain 2"/>
    <property type="match status" value="2"/>
</dbReference>
<dbReference type="InterPro" id="IPR007210">
    <property type="entry name" value="ABC_Gly_betaine_transp_sub-bd"/>
</dbReference>
<dbReference type="GO" id="GO:0015871">
    <property type="term" value="P:choline transport"/>
    <property type="evidence" value="ECO:0007669"/>
    <property type="project" value="TreeGrafter"/>
</dbReference>